<feature type="transmembrane region" description="Helical" evidence="1">
    <location>
        <begin position="37"/>
        <end position="58"/>
    </location>
</feature>
<reference evidence="3" key="1">
    <citation type="submission" date="2020-05" db="EMBL/GenBank/DDBJ databases">
        <authorList>
            <person name="Chiriac C."/>
            <person name="Salcher M."/>
            <person name="Ghai R."/>
            <person name="Kavagutti S V."/>
        </authorList>
    </citation>
    <scope>NUCLEOTIDE SEQUENCE</scope>
</reference>
<dbReference type="InterPro" id="IPR025016">
    <property type="entry name" value="DUF3955"/>
</dbReference>
<accession>A0A6J6KNZ4</accession>
<dbReference type="PROSITE" id="PS51257">
    <property type="entry name" value="PROKAR_LIPOPROTEIN"/>
    <property type="match status" value="1"/>
</dbReference>
<dbReference type="EMBL" id="CAEZWI010000036">
    <property type="protein sequence ID" value="CAB4649845.1"/>
    <property type="molecule type" value="Genomic_DNA"/>
</dbReference>
<organism evidence="3">
    <name type="scientific">freshwater metagenome</name>
    <dbReference type="NCBI Taxonomy" id="449393"/>
    <lineage>
        <taxon>unclassified sequences</taxon>
        <taxon>metagenomes</taxon>
        <taxon>ecological metagenomes</taxon>
    </lineage>
</organism>
<dbReference type="Pfam" id="PF13127">
    <property type="entry name" value="DUF3955"/>
    <property type="match status" value="1"/>
</dbReference>
<evidence type="ECO:0000256" key="1">
    <source>
        <dbReference type="SAM" id="Phobius"/>
    </source>
</evidence>
<feature type="domain" description="DUF3955" evidence="2">
    <location>
        <begin position="3"/>
        <end position="59"/>
    </location>
</feature>
<gene>
    <name evidence="3" type="ORF">UFOPK2237_00440</name>
</gene>
<dbReference type="AlphaFoldDB" id="A0A6J6KNZ4"/>
<keyword evidence="1" id="KW-0472">Membrane</keyword>
<proteinExistence type="predicted"/>
<evidence type="ECO:0000259" key="2">
    <source>
        <dbReference type="Pfam" id="PF13127"/>
    </source>
</evidence>
<name>A0A6J6KNZ4_9ZZZZ</name>
<evidence type="ECO:0000313" key="3">
    <source>
        <dbReference type="EMBL" id="CAB4649845.1"/>
    </source>
</evidence>
<sequence length="63" mass="6637">MKRAAIALIVAGLGCVVAYSLIGSSVAEDGTLVEPFFLIPIAWLLFLTGGMLAIATFIRGRLK</sequence>
<protein>
    <submittedName>
        <fullName evidence="3">Unannotated protein</fullName>
    </submittedName>
</protein>
<keyword evidence="1" id="KW-0812">Transmembrane</keyword>
<keyword evidence="1" id="KW-1133">Transmembrane helix</keyword>